<comment type="caution">
    <text evidence="1">The sequence shown here is derived from an EMBL/GenBank/DDBJ whole genome shotgun (WGS) entry which is preliminary data.</text>
</comment>
<dbReference type="AlphaFoldDB" id="X1B2L9"/>
<organism evidence="1">
    <name type="scientific">marine sediment metagenome</name>
    <dbReference type="NCBI Taxonomy" id="412755"/>
    <lineage>
        <taxon>unclassified sequences</taxon>
        <taxon>metagenomes</taxon>
        <taxon>ecological metagenomes</taxon>
    </lineage>
</organism>
<accession>X1B2L9</accession>
<proteinExistence type="predicted"/>
<evidence type="ECO:0000313" key="1">
    <source>
        <dbReference type="EMBL" id="GAG89210.1"/>
    </source>
</evidence>
<feature type="non-terminal residue" evidence="1">
    <location>
        <position position="1"/>
    </location>
</feature>
<gene>
    <name evidence="1" type="ORF">S01H4_25032</name>
</gene>
<sequence>LIRSTFNKSKFQTFDEFYSAEIKKEVNPDFRLNWDYKFLKALVKKDNSFKVDEFYESILPALIQNWTQSALGCLISFLSFRMIK</sequence>
<name>X1B2L9_9ZZZZ</name>
<dbReference type="EMBL" id="BART01011854">
    <property type="protein sequence ID" value="GAG89210.1"/>
    <property type="molecule type" value="Genomic_DNA"/>
</dbReference>
<protein>
    <submittedName>
        <fullName evidence="1">Uncharacterized protein</fullName>
    </submittedName>
</protein>
<reference evidence="1" key="1">
    <citation type="journal article" date="2014" name="Front. Microbiol.">
        <title>High frequency of phylogenetically diverse reductive dehalogenase-homologous genes in deep subseafloor sedimentary metagenomes.</title>
        <authorList>
            <person name="Kawai M."/>
            <person name="Futagami T."/>
            <person name="Toyoda A."/>
            <person name="Takaki Y."/>
            <person name="Nishi S."/>
            <person name="Hori S."/>
            <person name="Arai W."/>
            <person name="Tsubouchi T."/>
            <person name="Morono Y."/>
            <person name="Uchiyama I."/>
            <person name="Ito T."/>
            <person name="Fujiyama A."/>
            <person name="Inagaki F."/>
            <person name="Takami H."/>
        </authorList>
    </citation>
    <scope>NUCLEOTIDE SEQUENCE</scope>
    <source>
        <strain evidence="1">Expedition CK06-06</strain>
    </source>
</reference>